<feature type="transmembrane region" description="Helical" evidence="7">
    <location>
        <begin position="401"/>
        <end position="419"/>
    </location>
</feature>
<evidence type="ECO:0000256" key="5">
    <source>
        <dbReference type="ARBA" id="ARBA00023136"/>
    </source>
</evidence>
<evidence type="ECO:0000256" key="7">
    <source>
        <dbReference type="SAM" id="Phobius"/>
    </source>
</evidence>
<dbReference type="GO" id="GO:0005886">
    <property type="term" value="C:plasma membrane"/>
    <property type="evidence" value="ECO:0007669"/>
    <property type="project" value="TreeGrafter"/>
</dbReference>
<feature type="transmembrane region" description="Helical" evidence="7">
    <location>
        <begin position="51"/>
        <end position="73"/>
    </location>
</feature>
<feature type="transmembrane region" description="Helical" evidence="7">
    <location>
        <begin position="274"/>
        <end position="300"/>
    </location>
</feature>
<keyword evidence="3 7" id="KW-0812">Transmembrane</keyword>
<feature type="transmembrane region" description="Helical" evidence="7">
    <location>
        <begin position="187"/>
        <end position="206"/>
    </location>
</feature>
<dbReference type="PROSITE" id="PS50283">
    <property type="entry name" value="NA_SOLUT_SYMP_3"/>
    <property type="match status" value="1"/>
</dbReference>
<feature type="transmembrane region" description="Helical" evidence="7">
    <location>
        <begin position="426"/>
        <end position="450"/>
    </location>
</feature>
<feature type="transmembrane region" description="Helical" evidence="7">
    <location>
        <begin position="312"/>
        <end position="334"/>
    </location>
</feature>
<evidence type="ECO:0000256" key="6">
    <source>
        <dbReference type="RuleBase" id="RU362091"/>
    </source>
</evidence>
<comment type="caution">
    <text evidence="8">The sequence shown here is derived from an EMBL/GenBank/DDBJ whole genome shotgun (WGS) entry which is preliminary data.</text>
</comment>
<feature type="transmembrane region" description="Helical" evidence="7">
    <location>
        <begin position="235"/>
        <end position="253"/>
    </location>
</feature>
<evidence type="ECO:0000256" key="1">
    <source>
        <dbReference type="ARBA" id="ARBA00004141"/>
    </source>
</evidence>
<evidence type="ECO:0000313" key="8">
    <source>
        <dbReference type="EMBL" id="NIA72204.1"/>
    </source>
</evidence>
<dbReference type="InterPro" id="IPR038377">
    <property type="entry name" value="Na/Glc_symporter_sf"/>
</dbReference>
<comment type="similarity">
    <text evidence="2 6">Belongs to the sodium:solute symporter (SSF) (TC 2.A.21) family.</text>
</comment>
<dbReference type="AlphaFoldDB" id="A0A967F2Z2"/>
<evidence type="ECO:0000256" key="2">
    <source>
        <dbReference type="ARBA" id="ARBA00006434"/>
    </source>
</evidence>
<feature type="transmembrane region" description="Helical" evidence="7">
    <location>
        <begin position="508"/>
        <end position="526"/>
    </location>
</feature>
<dbReference type="InterPro" id="IPR001734">
    <property type="entry name" value="Na/solute_symporter"/>
</dbReference>
<sequence length="527" mass="56892">MSEVGAAISGIDIAVLIAYFVVTIIIGVWVAKTTETGDDLFLAGRALTWGVIGFSLFASNISSTTLIGLAGAAYSAGISVSTYEWMSGVPLIILAFVFAPLYLRSRITTIPEFLELRFDRRSRVYFSLVTILLSIIVDTAGGLYAGSVVLKTFFPDLVIWQVCLGLGLFAGIYTAAGGLKAVVYTDVLQAVVLIFGSTLMTIIMFGELDYSWARVVEAAPAGHLSMIQPLDDPQLPWLGIIMGVSLLGFWYWVTNQYIVQRVLGAKDLKHAQWGAMLGGFLKLIPLFTMVLPGAMAIVLLPDLPNADMVFPTLVTTVLPVGITGLVLAGLVAAIMSSVDSTLNSASTLVVHDFIEPHHPEFKPEKVGRYGQVTTLILMVVAIAWAPMISNFGGLWSYLQQAFSILVPPIAAIFLIGVFWRRGNGDGAFWSLVVGHSVGLVVFFAGQFGYWPIHFTINVGIMALFSTVVFVVVSLATAAPDAEQIERTTWRPEIAIAEGTLGGAWYRNLKIQAGLLILAMLAVLIGFW</sequence>
<evidence type="ECO:0000313" key="9">
    <source>
        <dbReference type="Proteomes" id="UP000761264"/>
    </source>
</evidence>
<proteinExistence type="inferred from homology"/>
<dbReference type="Gene3D" id="1.20.1730.10">
    <property type="entry name" value="Sodium/glucose cotransporter"/>
    <property type="match status" value="1"/>
</dbReference>
<protein>
    <submittedName>
        <fullName evidence="8">Sodium/solute symporter</fullName>
    </submittedName>
</protein>
<dbReference type="NCBIfam" id="TIGR00813">
    <property type="entry name" value="sss"/>
    <property type="match status" value="1"/>
</dbReference>
<dbReference type="EMBL" id="JAAQPH010000035">
    <property type="protein sequence ID" value="NIA72204.1"/>
    <property type="molecule type" value="Genomic_DNA"/>
</dbReference>
<dbReference type="RefSeq" id="WP_167231157.1">
    <property type="nucleotide sequence ID" value="NZ_JAAQPH010000035.1"/>
</dbReference>
<keyword evidence="4 7" id="KW-1133">Transmembrane helix</keyword>
<dbReference type="PANTHER" id="PTHR11819">
    <property type="entry name" value="SOLUTE CARRIER FAMILY 5"/>
    <property type="match status" value="1"/>
</dbReference>
<dbReference type="Pfam" id="PF00474">
    <property type="entry name" value="SSF"/>
    <property type="match status" value="1"/>
</dbReference>
<feature type="transmembrane region" description="Helical" evidence="7">
    <location>
        <begin position="157"/>
        <end position="175"/>
    </location>
</feature>
<organism evidence="8 9">
    <name type="scientific">Pelagibius litoralis</name>
    <dbReference type="NCBI Taxonomy" id="374515"/>
    <lineage>
        <taxon>Bacteria</taxon>
        <taxon>Pseudomonadati</taxon>
        <taxon>Pseudomonadota</taxon>
        <taxon>Alphaproteobacteria</taxon>
        <taxon>Rhodospirillales</taxon>
        <taxon>Rhodovibrionaceae</taxon>
        <taxon>Pelagibius</taxon>
    </lineage>
</organism>
<gene>
    <name evidence="8" type="ORF">HBA54_26795</name>
</gene>
<feature type="transmembrane region" description="Helical" evidence="7">
    <location>
        <begin position="6"/>
        <end position="30"/>
    </location>
</feature>
<feature type="transmembrane region" description="Helical" evidence="7">
    <location>
        <begin position="456"/>
        <end position="478"/>
    </location>
</feature>
<dbReference type="Proteomes" id="UP000761264">
    <property type="component" value="Unassembled WGS sequence"/>
</dbReference>
<dbReference type="PANTHER" id="PTHR11819:SF195">
    <property type="entry name" value="SODIUM_GLUCOSE COTRANSPORTER 4"/>
    <property type="match status" value="1"/>
</dbReference>
<comment type="subcellular location">
    <subcellularLocation>
        <location evidence="1">Membrane</location>
        <topology evidence="1">Multi-pass membrane protein</topology>
    </subcellularLocation>
</comment>
<accession>A0A967F2Z2</accession>
<evidence type="ECO:0000256" key="3">
    <source>
        <dbReference type="ARBA" id="ARBA00022692"/>
    </source>
</evidence>
<dbReference type="CDD" id="cd10329">
    <property type="entry name" value="SLC5sbd_SGLT1-like"/>
    <property type="match status" value="1"/>
</dbReference>
<evidence type="ECO:0000256" key="4">
    <source>
        <dbReference type="ARBA" id="ARBA00022989"/>
    </source>
</evidence>
<feature type="transmembrane region" description="Helical" evidence="7">
    <location>
        <begin position="85"/>
        <end position="103"/>
    </location>
</feature>
<name>A0A967F2Z2_9PROT</name>
<keyword evidence="5 7" id="KW-0472">Membrane</keyword>
<keyword evidence="9" id="KW-1185">Reference proteome</keyword>
<feature type="transmembrane region" description="Helical" evidence="7">
    <location>
        <begin position="124"/>
        <end position="145"/>
    </location>
</feature>
<dbReference type="GO" id="GO:0005412">
    <property type="term" value="F:D-glucose:sodium symporter activity"/>
    <property type="evidence" value="ECO:0007669"/>
    <property type="project" value="TreeGrafter"/>
</dbReference>
<feature type="transmembrane region" description="Helical" evidence="7">
    <location>
        <begin position="372"/>
        <end position="395"/>
    </location>
</feature>
<reference evidence="8" key="1">
    <citation type="submission" date="2020-03" db="EMBL/GenBank/DDBJ databases">
        <title>Genome of Pelagibius litoralis DSM 21314T.</title>
        <authorList>
            <person name="Wang G."/>
        </authorList>
    </citation>
    <scope>NUCLEOTIDE SEQUENCE</scope>
    <source>
        <strain evidence="8">DSM 21314</strain>
    </source>
</reference>